<evidence type="ECO:0000313" key="4">
    <source>
        <dbReference type="Proteomes" id="UP001419268"/>
    </source>
</evidence>
<comment type="caution">
    <text evidence="3">The sequence shown here is derived from an EMBL/GenBank/DDBJ whole genome shotgun (WGS) entry which is preliminary data.</text>
</comment>
<dbReference type="Pfam" id="PF01535">
    <property type="entry name" value="PPR"/>
    <property type="match status" value="1"/>
</dbReference>
<dbReference type="InterPro" id="IPR011990">
    <property type="entry name" value="TPR-like_helical_dom_sf"/>
</dbReference>
<evidence type="ECO:0000256" key="2">
    <source>
        <dbReference type="PROSITE-ProRule" id="PRU00708"/>
    </source>
</evidence>
<dbReference type="AlphaFoldDB" id="A0AAP0IBK4"/>
<feature type="repeat" description="PPR" evidence="2">
    <location>
        <begin position="68"/>
        <end position="102"/>
    </location>
</feature>
<dbReference type="PROSITE" id="PS51375">
    <property type="entry name" value="PPR"/>
    <property type="match status" value="1"/>
</dbReference>
<accession>A0AAP0IBK4</accession>
<gene>
    <name evidence="3" type="ORF">Scep_019838</name>
</gene>
<dbReference type="EMBL" id="JBBNAG010000008">
    <property type="protein sequence ID" value="KAK9112319.1"/>
    <property type="molecule type" value="Genomic_DNA"/>
</dbReference>
<reference evidence="3 4" key="1">
    <citation type="submission" date="2024-01" db="EMBL/GenBank/DDBJ databases">
        <title>Genome assemblies of Stephania.</title>
        <authorList>
            <person name="Yang L."/>
        </authorList>
    </citation>
    <scope>NUCLEOTIDE SEQUENCE [LARGE SCALE GENOMIC DNA]</scope>
    <source>
        <strain evidence="3">JXDWG</strain>
        <tissue evidence="3">Leaf</tissue>
    </source>
</reference>
<keyword evidence="1" id="KW-0677">Repeat</keyword>
<proteinExistence type="predicted"/>
<dbReference type="Proteomes" id="UP001419268">
    <property type="component" value="Unassembled WGS sequence"/>
</dbReference>
<sequence>MEIVTRDHDFHPSRRGSALPAFSGVYTSDQVRDVFDTEMAVENNSDREMCSWVCGYAHNLFRGMARKDVISWSCMMACCFKNEMAGEALNLFHEIVEKSWNGKRDLQSRFPLKGSHDFH</sequence>
<evidence type="ECO:0000256" key="1">
    <source>
        <dbReference type="ARBA" id="ARBA00022737"/>
    </source>
</evidence>
<keyword evidence="4" id="KW-1185">Reference proteome</keyword>
<dbReference type="InterPro" id="IPR002885">
    <property type="entry name" value="PPR_rpt"/>
</dbReference>
<protein>
    <submittedName>
        <fullName evidence="3">Uncharacterized protein</fullName>
    </submittedName>
</protein>
<dbReference type="Gene3D" id="1.25.40.10">
    <property type="entry name" value="Tetratricopeptide repeat domain"/>
    <property type="match status" value="1"/>
</dbReference>
<dbReference type="NCBIfam" id="TIGR00756">
    <property type="entry name" value="PPR"/>
    <property type="match status" value="1"/>
</dbReference>
<name>A0AAP0IBK4_9MAGN</name>
<organism evidence="3 4">
    <name type="scientific">Stephania cephalantha</name>
    <dbReference type="NCBI Taxonomy" id="152367"/>
    <lineage>
        <taxon>Eukaryota</taxon>
        <taxon>Viridiplantae</taxon>
        <taxon>Streptophyta</taxon>
        <taxon>Embryophyta</taxon>
        <taxon>Tracheophyta</taxon>
        <taxon>Spermatophyta</taxon>
        <taxon>Magnoliopsida</taxon>
        <taxon>Ranunculales</taxon>
        <taxon>Menispermaceae</taxon>
        <taxon>Menispermoideae</taxon>
        <taxon>Cissampelideae</taxon>
        <taxon>Stephania</taxon>
    </lineage>
</organism>
<evidence type="ECO:0000313" key="3">
    <source>
        <dbReference type="EMBL" id="KAK9112319.1"/>
    </source>
</evidence>